<dbReference type="OrthoDB" id="445301at2759"/>
<dbReference type="AlphaFoldDB" id="A0A9N8WHF0"/>
<sequence>MDPKTSVGVCWLFVFPLEQYSKHTYISENALLPGQVNTYYNWPQVFEAMAYRDNIKSILNLSSLEKAEHIEDQLKRSGFKTAKQNFTVVSSGRVISGVNVFGVLNSPRADGTEALVLSAPWISKDGVTININGIAAALSIGKFFKNTDYTYWSKDIIILITDGGEAGVQAWLESYHDHQLSDIKASPLLLRSGAIQAAVNLDFPGVDDYKALGLFFGRSWHLLVTIAFYYMYDYSLIAVVFQEGLNGQLPNLDLINTIVRICRISNNIPISLHDSGHFYTHNDVGDYQSSFYNLLTTMKYQALGHPTGSHGLFFRYKIDAVTLYGLAEAPNASPYSFMEIGPMVESTFRSLNNLLEHLHQSFFFYLLPSPERYISIGSYLPPAILLAVELWAETGDDTAKTISQELQKQPSDPSNVKAHIAPLAYMSRPREILFPVTALVMAHFSGLIIFFVVKNHFIISKASYIFGIDVFTGLNFDTLKIGFSEQFAGFVAIVSQSFRVMLDSECTGGYLITLAISVNISIVVSMSLIIACHNRTHHDVEYLARQQLQNLQPAAPDWIVLKSFTLAFTAMIISCLSVLNFSLAIFVSSMVIMPFSLFQPTSIDLFSADLSSKNLNLSEALQSSSENPKSIENVDSPKSGSFPEKKNSAIEENSSLISIIRQLFSKDLLNILQLLVLIIISPPGILIMTGTNLDEFLSWIIMEYELFGSYLLPFSSQGLKVPGRFNNNVIVEDNLIF</sequence>
<dbReference type="GO" id="GO:0016255">
    <property type="term" value="P:attachment of GPI anchor to protein"/>
    <property type="evidence" value="ECO:0007669"/>
    <property type="project" value="TreeGrafter"/>
</dbReference>
<gene>
    <name evidence="3" type="ORF">AMORRO_LOCUS2583</name>
</gene>
<evidence type="ECO:0000256" key="2">
    <source>
        <dbReference type="SAM" id="Phobius"/>
    </source>
</evidence>
<evidence type="ECO:0000256" key="1">
    <source>
        <dbReference type="SAM" id="MobiDB-lite"/>
    </source>
</evidence>
<accession>A0A9N8WHF0</accession>
<dbReference type="SUPFAM" id="SSF53187">
    <property type="entry name" value="Zn-dependent exopeptidases"/>
    <property type="match status" value="1"/>
</dbReference>
<evidence type="ECO:0000313" key="3">
    <source>
        <dbReference type="EMBL" id="CAG8486788.1"/>
    </source>
</evidence>
<feature type="region of interest" description="Disordered" evidence="1">
    <location>
        <begin position="621"/>
        <end position="647"/>
    </location>
</feature>
<dbReference type="GO" id="GO:0042765">
    <property type="term" value="C:GPI-anchor transamidase complex"/>
    <property type="evidence" value="ECO:0007669"/>
    <property type="project" value="InterPro"/>
</dbReference>
<organism evidence="3 4">
    <name type="scientific">Acaulospora morrowiae</name>
    <dbReference type="NCBI Taxonomy" id="94023"/>
    <lineage>
        <taxon>Eukaryota</taxon>
        <taxon>Fungi</taxon>
        <taxon>Fungi incertae sedis</taxon>
        <taxon>Mucoromycota</taxon>
        <taxon>Glomeromycotina</taxon>
        <taxon>Glomeromycetes</taxon>
        <taxon>Diversisporales</taxon>
        <taxon>Acaulosporaceae</taxon>
        <taxon>Acaulospora</taxon>
    </lineage>
</organism>
<keyword evidence="2" id="KW-0812">Transmembrane</keyword>
<dbReference type="Proteomes" id="UP000789342">
    <property type="component" value="Unassembled WGS sequence"/>
</dbReference>
<proteinExistence type="predicted"/>
<reference evidence="3" key="1">
    <citation type="submission" date="2021-06" db="EMBL/GenBank/DDBJ databases">
        <authorList>
            <person name="Kallberg Y."/>
            <person name="Tangrot J."/>
            <person name="Rosling A."/>
        </authorList>
    </citation>
    <scope>NUCLEOTIDE SEQUENCE</scope>
    <source>
        <strain evidence="3">CL551</strain>
    </source>
</reference>
<feature type="transmembrane region" description="Helical" evidence="2">
    <location>
        <begin position="566"/>
        <end position="587"/>
    </location>
</feature>
<feature type="transmembrane region" description="Helical" evidence="2">
    <location>
        <begin position="668"/>
        <end position="690"/>
    </location>
</feature>
<keyword evidence="2" id="KW-1133">Transmembrane helix</keyword>
<evidence type="ECO:0000313" key="4">
    <source>
        <dbReference type="Proteomes" id="UP000789342"/>
    </source>
</evidence>
<feature type="compositionally biased region" description="Polar residues" evidence="1">
    <location>
        <begin position="621"/>
        <end position="630"/>
    </location>
</feature>
<protein>
    <submittedName>
        <fullName evidence="3">16795_t:CDS:1</fullName>
    </submittedName>
</protein>
<feature type="transmembrane region" description="Helical" evidence="2">
    <location>
        <begin position="432"/>
        <end position="453"/>
    </location>
</feature>
<dbReference type="Gene3D" id="3.40.630.10">
    <property type="entry name" value="Zn peptidases"/>
    <property type="match status" value="1"/>
</dbReference>
<keyword evidence="4" id="KW-1185">Reference proteome</keyword>
<dbReference type="Pfam" id="PF04114">
    <property type="entry name" value="Gaa1"/>
    <property type="match status" value="2"/>
</dbReference>
<dbReference type="PANTHER" id="PTHR13304:SF0">
    <property type="entry name" value="GLYCOSYLPHOSPHATIDYLINOSITOL ANCHOR ATTACHMENT 1 PROTEIN"/>
    <property type="match status" value="1"/>
</dbReference>
<comment type="caution">
    <text evidence="3">The sequence shown here is derived from an EMBL/GenBank/DDBJ whole genome shotgun (WGS) entry which is preliminary data.</text>
</comment>
<dbReference type="InterPro" id="IPR007246">
    <property type="entry name" value="Gaa1"/>
</dbReference>
<feature type="transmembrane region" description="Helical" evidence="2">
    <location>
        <begin position="509"/>
        <end position="531"/>
    </location>
</feature>
<name>A0A9N8WHF0_9GLOM</name>
<dbReference type="PANTHER" id="PTHR13304">
    <property type="entry name" value="GLYCOSYLPHOSPHATIDYLINOSITOL ANCHOR ATTACHMENT 1 PROTEIN"/>
    <property type="match status" value="1"/>
</dbReference>
<dbReference type="PIRSF" id="PIRSF036762">
    <property type="entry name" value="GAA1"/>
    <property type="match status" value="1"/>
</dbReference>
<keyword evidence="2" id="KW-0472">Membrane</keyword>
<dbReference type="EMBL" id="CAJVPV010001113">
    <property type="protein sequence ID" value="CAG8486788.1"/>
    <property type="molecule type" value="Genomic_DNA"/>
</dbReference>